<feature type="domain" description="HTH tetR-type" evidence="5">
    <location>
        <begin position="17"/>
        <end position="77"/>
    </location>
</feature>
<dbReference type="PROSITE" id="PS50977">
    <property type="entry name" value="HTH_TETR_2"/>
    <property type="match status" value="1"/>
</dbReference>
<dbReference type="Gene3D" id="1.10.357.10">
    <property type="entry name" value="Tetracycline Repressor, domain 2"/>
    <property type="match status" value="1"/>
</dbReference>
<dbReference type="Proteomes" id="UP001165565">
    <property type="component" value="Unassembled WGS sequence"/>
</dbReference>
<keyword evidence="2 4" id="KW-0238">DNA-binding</keyword>
<keyword evidence="1" id="KW-0805">Transcription regulation</keyword>
<dbReference type="InterPro" id="IPR050109">
    <property type="entry name" value="HTH-type_TetR-like_transc_reg"/>
</dbReference>
<dbReference type="SUPFAM" id="SSF46689">
    <property type="entry name" value="Homeodomain-like"/>
    <property type="match status" value="1"/>
</dbReference>
<name>A0AA41Z448_9SPHN</name>
<organism evidence="6 7">
    <name type="scientific">Sphingomonas lycopersici</name>
    <dbReference type="NCBI Taxonomy" id="2951807"/>
    <lineage>
        <taxon>Bacteria</taxon>
        <taxon>Pseudomonadati</taxon>
        <taxon>Pseudomonadota</taxon>
        <taxon>Alphaproteobacteria</taxon>
        <taxon>Sphingomonadales</taxon>
        <taxon>Sphingomonadaceae</taxon>
        <taxon>Sphingomonas</taxon>
    </lineage>
</organism>
<dbReference type="PANTHER" id="PTHR30055">
    <property type="entry name" value="HTH-TYPE TRANSCRIPTIONAL REGULATOR RUTR"/>
    <property type="match status" value="1"/>
</dbReference>
<dbReference type="PRINTS" id="PR00455">
    <property type="entry name" value="HTHTETR"/>
</dbReference>
<dbReference type="InterPro" id="IPR036271">
    <property type="entry name" value="Tet_transcr_reg_TetR-rel_C_sf"/>
</dbReference>
<dbReference type="InterPro" id="IPR009057">
    <property type="entry name" value="Homeodomain-like_sf"/>
</dbReference>
<sequence length="216" mass="23980">MKEAAKPASGRREARKAERRAAIVAVAWRHFLEHGYDRTSMSAIAEEMGGSKGTLWSYFASKEELFTAAIDEVTTAFRASVIEILKPSREPREALTILAERLIDRITLPDAIALQRLIVGEVERFPEIGRIFYDRGPGAGQAVLIDYITAQVRAGNLSADDPREAALMFFNLCAGGYHQHVLWGIADHDDHRAKREAALAVQHFLHCYGPRRPAAG</sequence>
<dbReference type="Gene3D" id="1.10.10.60">
    <property type="entry name" value="Homeodomain-like"/>
    <property type="match status" value="1"/>
</dbReference>
<reference evidence="6" key="1">
    <citation type="submission" date="2022-06" db="EMBL/GenBank/DDBJ databases">
        <title>Sphingomonas sp. nov. isolated from rhizosphere soil of tomato.</title>
        <authorList>
            <person name="Dong H."/>
            <person name="Gao R."/>
        </authorList>
    </citation>
    <scope>NUCLEOTIDE SEQUENCE</scope>
    <source>
        <strain evidence="6">MMSM24</strain>
    </source>
</reference>
<evidence type="ECO:0000313" key="6">
    <source>
        <dbReference type="EMBL" id="MCW6533692.1"/>
    </source>
</evidence>
<evidence type="ECO:0000313" key="7">
    <source>
        <dbReference type="Proteomes" id="UP001165565"/>
    </source>
</evidence>
<evidence type="ECO:0000256" key="2">
    <source>
        <dbReference type="ARBA" id="ARBA00023125"/>
    </source>
</evidence>
<dbReference type="FunFam" id="1.10.10.60:FF:000141">
    <property type="entry name" value="TetR family transcriptional regulator"/>
    <property type="match status" value="1"/>
</dbReference>
<dbReference type="Pfam" id="PF00440">
    <property type="entry name" value="TetR_N"/>
    <property type="match status" value="1"/>
</dbReference>
<keyword evidence="3" id="KW-0804">Transcription</keyword>
<dbReference type="RefSeq" id="WP_265267719.1">
    <property type="nucleotide sequence ID" value="NZ_JANFAV010000001.1"/>
</dbReference>
<dbReference type="PANTHER" id="PTHR30055:SF119">
    <property type="entry name" value="NALC"/>
    <property type="match status" value="1"/>
</dbReference>
<dbReference type="InterPro" id="IPR001647">
    <property type="entry name" value="HTH_TetR"/>
</dbReference>
<feature type="DNA-binding region" description="H-T-H motif" evidence="4">
    <location>
        <begin position="40"/>
        <end position="59"/>
    </location>
</feature>
<dbReference type="AlphaFoldDB" id="A0AA41Z448"/>
<dbReference type="InterPro" id="IPR039536">
    <property type="entry name" value="TetR_C_Proteobacteria"/>
</dbReference>
<dbReference type="GO" id="GO:0003700">
    <property type="term" value="F:DNA-binding transcription factor activity"/>
    <property type="evidence" value="ECO:0007669"/>
    <property type="project" value="TreeGrafter"/>
</dbReference>
<dbReference type="EMBL" id="JANFAV010000001">
    <property type="protein sequence ID" value="MCW6533692.1"/>
    <property type="molecule type" value="Genomic_DNA"/>
</dbReference>
<proteinExistence type="predicted"/>
<dbReference type="SUPFAM" id="SSF48498">
    <property type="entry name" value="Tetracyclin repressor-like, C-terminal domain"/>
    <property type="match status" value="1"/>
</dbReference>
<protein>
    <submittedName>
        <fullName evidence="6">TetR/AcrR family transcriptional regulator</fullName>
    </submittedName>
</protein>
<evidence type="ECO:0000259" key="5">
    <source>
        <dbReference type="PROSITE" id="PS50977"/>
    </source>
</evidence>
<evidence type="ECO:0000256" key="3">
    <source>
        <dbReference type="ARBA" id="ARBA00023163"/>
    </source>
</evidence>
<keyword evidence="7" id="KW-1185">Reference proteome</keyword>
<accession>A0AA41Z448</accession>
<comment type="caution">
    <text evidence="6">The sequence shown here is derived from an EMBL/GenBank/DDBJ whole genome shotgun (WGS) entry which is preliminary data.</text>
</comment>
<evidence type="ECO:0000256" key="1">
    <source>
        <dbReference type="ARBA" id="ARBA00023015"/>
    </source>
</evidence>
<gene>
    <name evidence="6" type="ORF">NEE01_02720</name>
</gene>
<dbReference type="Pfam" id="PF14246">
    <property type="entry name" value="TetR_C_7"/>
    <property type="match status" value="1"/>
</dbReference>
<evidence type="ECO:0000256" key="4">
    <source>
        <dbReference type="PROSITE-ProRule" id="PRU00335"/>
    </source>
</evidence>
<dbReference type="GO" id="GO:0000976">
    <property type="term" value="F:transcription cis-regulatory region binding"/>
    <property type="evidence" value="ECO:0007669"/>
    <property type="project" value="TreeGrafter"/>
</dbReference>